<dbReference type="EMBL" id="CP002042">
    <property type="protein sequence ID" value="ADH65020.1"/>
    <property type="molecule type" value="Genomic_DNA"/>
</dbReference>
<sequence length="600" mass="65964">MTRYDVIVVGGGHAGIEAAWAAAQVGARVGLVTSNPERIGLMPCNPAVGGPGKSQLVAEVVAMGGLMGQLADATAIHTRVLNQSKGPAVQSLRVQVDRDAYALEAQRVLLAHPRIESIRAEVAALWVEGGELFGVLTVDGRQIRSSSVVIASGTFLSGVVWYGRQSRPAGRQGEPPARFLSESIRAIGHRMLRFKTGTPPRIRADSVDYGVLEVVPPDVPPQTFAGIPGPHATARPTWQTRTTEATHRLIQENLHLSPLYGGDIEGIGPRYCPSIEDKVIRFADKETHLLFVEPDGLETSELYLQGFSSSLPPQLQERMVRTLPGFEKAIIQRYAYAVEYDAVDATELTAGLQSKRLPGLFTAGQINGTSGYEEAAAQGLVAGLNAARFARGQEEIRLSRESGYIGVLINDLVHRGTDEPYRMMTSRVELRLLCRADNADERLVPLAVEAGLRTRSDLEKIQRKYQRIQAELERLERLRIENTSALLWLRRPEATYSDLIARLGPSPFELSADEIIQVEIRAKYAGYIQRQQKLSERLKELESYHIPMALDYDRIPSLSREAREKLSKTRPATVAEASRVPGVRDSDLTALLVYLTKASA</sequence>
<organism evidence="13 14">
    <name type="scientific">Allomeiothermus silvanus (strain ATCC 700542 / DSM 9946 / NBRC 106475 / NCIMB 13440 / VI-R2)</name>
    <name type="common">Thermus silvanus</name>
    <dbReference type="NCBI Taxonomy" id="526227"/>
    <lineage>
        <taxon>Bacteria</taxon>
        <taxon>Thermotogati</taxon>
        <taxon>Deinococcota</taxon>
        <taxon>Deinococci</taxon>
        <taxon>Thermales</taxon>
        <taxon>Thermaceae</taxon>
        <taxon>Allomeiothermus</taxon>
    </lineage>
</organism>
<dbReference type="InterPro" id="IPR036188">
    <property type="entry name" value="FAD/NAD-bd_sf"/>
</dbReference>
<keyword evidence="4 11" id="KW-0963">Cytoplasm</keyword>
<dbReference type="PANTHER" id="PTHR11806:SF0">
    <property type="entry name" value="PROTEIN MTO1 HOMOLOG, MITOCHONDRIAL"/>
    <property type="match status" value="1"/>
</dbReference>
<comment type="function">
    <text evidence="11">NAD-binding protein involved in the addition of a carboxymethylaminomethyl (cmnm) group at the wobble position (U34) of certain tRNAs, forming tRNA-cmnm(5)s(2)U34.</text>
</comment>
<dbReference type="FunFam" id="1.10.150.570:FF:000001">
    <property type="entry name" value="tRNA uridine 5-carboxymethylaminomethyl modification enzyme MnmG"/>
    <property type="match status" value="1"/>
</dbReference>
<dbReference type="GO" id="GO:0002098">
    <property type="term" value="P:tRNA wobble uridine modification"/>
    <property type="evidence" value="ECO:0007669"/>
    <property type="project" value="InterPro"/>
</dbReference>
<dbReference type="PROSITE" id="PS01280">
    <property type="entry name" value="GIDA_1"/>
    <property type="match status" value="1"/>
</dbReference>
<dbReference type="GO" id="GO:0030488">
    <property type="term" value="P:tRNA methylation"/>
    <property type="evidence" value="ECO:0007669"/>
    <property type="project" value="TreeGrafter"/>
</dbReference>
<comment type="subunit">
    <text evidence="9 11">Homodimer. Heterotetramer of two MnmE and two MnmG subunits.</text>
</comment>
<accession>D7BES4</accession>
<comment type="similarity">
    <text evidence="2 11">Belongs to the MnmG family.</text>
</comment>
<dbReference type="RefSeq" id="WP_013159546.1">
    <property type="nucleotide sequence ID" value="NC_014212.1"/>
</dbReference>
<keyword evidence="7 11" id="KW-0274">FAD</keyword>
<dbReference type="NCBIfam" id="TIGR00136">
    <property type="entry name" value="mnmG_gidA"/>
    <property type="match status" value="1"/>
</dbReference>
<dbReference type="HAMAP" id="MF_00129">
    <property type="entry name" value="MnmG_GidA"/>
    <property type="match status" value="1"/>
</dbReference>
<reference evidence="13 14" key="1">
    <citation type="journal article" date="2010" name="Stand. Genomic Sci.">
        <title>Complete genome sequence of Meiothermus silvanus type strain (VI-R2).</title>
        <authorList>
            <person name="Sikorski J."/>
            <person name="Tindall B.J."/>
            <person name="Lowry S."/>
            <person name="Lucas S."/>
            <person name="Nolan M."/>
            <person name="Copeland A."/>
            <person name="Glavina Del Rio T."/>
            <person name="Tice H."/>
            <person name="Cheng J.F."/>
            <person name="Han C."/>
            <person name="Pitluck S."/>
            <person name="Liolios K."/>
            <person name="Ivanova N."/>
            <person name="Mavromatis K."/>
            <person name="Mikhailova N."/>
            <person name="Pati A."/>
            <person name="Goodwin L."/>
            <person name="Chen A."/>
            <person name="Palaniappan K."/>
            <person name="Land M."/>
            <person name="Hauser L."/>
            <person name="Chang Y.J."/>
            <person name="Jeffries C.D."/>
            <person name="Rohde M."/>
            <person name="Goker M."/>
            <person name="Woyke T."/>
            <person name="Bristow J."/>
            <person name="Eisen J.A."/>
            <person name="Markowitz V."/>
            <person name="Hugenholtz P."/>
            <person name="Kyrpides N.C."/>
            <person name="Klenk H.P."/>
            <person name="Lapidus A."/>
        </authorList>
    </citation>
    <scope>NUCLEOTIDE SEQUENCE [LARGE SCALE GENOMIC DNA]</scope>
    <source>
        <strain evidence="14">ATCC 700542 / DSM 9946 / VI-R2</strain>
    </source>
</reference>
<evidence type="ECO:0000256" key="7">
    <source>
        <dbReference type="ARBA" id="ARBA00022827"/>
    </source>
</evidence>
<evidence type="ECO:0000256" key="8">
    <source>
        <dbReference type="ARBA" id="ARBA00023027"/>
    </source>
</evidence>
<evidence type="ECO:0000259" key="12">
    <source>
        <dbReference type="SMART" id="SM01228"/>
    </source>
</evidence>
<dbReference type="PROSITE" id="PS01281">
    <property type="entry name" value="GIDA_2"/>
    <property type="match status" value="1"/>
</dbReference>
<evidence type="ECO:0000256" key="10">
    <source>
        <dbReference type="ARBA" id="ARBA00031800"/>
    </source>
</evidence>
<feature type="binding site" evidence="11">
    <location>
        <begin position="268"/>
        <end position="282"/>
    </location>
    <ligand>
        <name>NAD(+)</name>
        <dbReference type="ChEBI" id="CHEBI:57540"/>
    </ligand>
</feature>
<dbReference type="InterPro" id="IPR047001">
    <property type="entry name" value="MnmG_C_subdom"/>
</dbReference>
<dbReference type="Pfam" id="PF21680">
    <property type="entry name" value="GIDA_C_1st"/>
    <property type="match status" value="1"/>
</dbReference>
<dbReference type="STRING" id="526227.Mesil_3197"/>
<keyword evidence="6 11" id="KW-0819">tRNA processing</keyword>
<evidence type="ECO:0000256" key="5">
    <source>
        <dbReference type="ARBA" id="ARBA00022630"/>
    </source>
</evidence>
<dbReference type="InterPro" id="IPR049312">
    <property type="entry name" value="GIDA_C_N"/>
</dbReference>
<evidence type="ECO:0000256" key="2">
    <source>
        <dbReference type="ARBA" id="ARBA00007653"/>
    </source>
</evidence>
<dbReference type="InterPro" id="IPR004416">
    <property type="entry name" value="MnmG"/>
</dbReference>
<evidence type="ECO:0000256" key="3">
    <source>
        <dbReference type="ARBA" id="ARBA00020461"/>
    </source>
</evidence>
<dbReference type="Gene3D" id="1.10.10.1800">
    <property type="entry name" value="tRNA uridine 5-carboxymethylaminomethyl modification enzyme MnmG/GidA"/>
    <property type="match status" value="1"/>
</dbReference>
<name>D7BES4_ALLS1</name>
<evidence type="ECO:0000313" key="14">
    <source>
        <dbReference type="Proteomes" id="UP000001916"/>
    </source>
</evidence>
<dbReference type="Gene3D" id="1.10.150.570">
    <property type="entry name" value="GidA associated domain, C-terminal subdomain"/>
    <property type="match status" value="1"/>
</dbReference>
<dbReference type="Pfam" id="PF01134">
    <property type="entry name" value="GIDA"/>
    <property type="match status" value="1"/>
</dbReference>
<evidence type="ECO:0000256" key="4">
    <source>
        <dbReference type="ARBA" id="ARBA00022490"/>
    </source>
</evidence>
<dbReference type="InterPro" id="IPR002218">
    <property type="entry name" value="MnmG-rel"/>
</dbReference>
<dbReference type="Pfam" id="PF13932">
    <property type="entry name" value="SAM_GIDA_C"/>
    <property type="match status" value="1"/>
</dbReference>
<dbReference type="PANTHER" id="PTHR11806">
    <property type="entry name" value="GLUCOSE INHIBITED DIVISION PROTEIN A"/>
    <property type="match status" value="1"/>
</dbReference>
<dbReference type="SMART" id="SM01228">
    <property type="entry name" value="GIDA_assoc_3"/>
    <property type="match status" value="1"/>
</dbReference>
<dbReference type="PRINTS" id="PR00411">
    <property type="entry name" value="PNDRDTASEI"/>
</dbReference>
<evidence type="ECO:0000256" key="1">
    <source>
        <dbReference type="ARBA" id="ARBA00001974"/>
    </source>
</evidence>
<dbReference type="SUPFAM" id="SSF51905">
    <property type="entry name" value="FAD/NAD(P)-binding domain"/>
    <property type="match status" value="1"/>
</dbReference>
<dbReference type="HOGENOM" id="CLU_007831_2_2_0"/>
<comment type="caution">
    <text evidence="11">Lacks conserved residue(s) required for the propagation of feature annotation.</text>
</comment>
<dbReference type="KEGG" id="msv:Mesil_3197"/>
<dbReference type="InterPro" id="IPR040131">
    <property type="entry name" value="MnmG_N"/>
</dbReference>
<feature type="binding site" evidence="11">
    <location>
        <begin position="10"/>
        <end position="15"/>
    </location>
    <ligand>
        <name>FAD</name>
        <dbReference type="ChEBI" id="CHEBI:57692"/>
    </ligand>
</feature>
<comment type="cofactor">
    <cofactor evidence="1 11">
        <name>FAD</name>
        <dbReference type="ChEBI" id="CHEBI:57692"/>
    </cofactor>
</comment>
<dbReference type="InterPro" id="IPR026904">
    <property type="entry name" value="MnmG_C"/>
</dbReference>
<keyword evidence="5 11" id="KW-0285">Flavoprotein</keyword>
<evidence type="ECO:0000256" key="9">
    <source>
        <dbReference type="ARBA" id="ARBA00025948"/>
    </source>
</evidence>
<dbReference type="Proteomes" id="UP000001916">
    <property type="component" value="Chromosome"/>
</dbReference>
<dbReference type="InterPro" id="IPR020595">
    <property type="entry name" value="MnmG-rel_CS"/>
</dbReference>
<comment type="subcellular location">
    <subcellularLocation>
        <location evidence="11">Cytoplasm</location>
    </subcellularLocation>
</comment>
<dbReference type="InterPro" id="IPR044920">
    <property type="entry name" value="MnmG_C_subdom_sf"/>
</dbReference>
<dbReference type="GO" id="GO:0005829">
    <property type="term" value="C:cytosol"/>
    <property type="evidence" value="ECO:0007669"/>
    <property type="project" value="TreeGrafter"/>
</dbReference>
<keyword evidence="14" id="KW-1185">Reference proteome</keyword>
<feature type="domain" description="tRNA uridine 5-carboxymethylaminomethyl modification enzyme C-terminal subdomain" evidence="12">
    <location>
        <begin position="522"/>
        <end position="593"/>
    </location>
</feature>
<dbReference type="eggNOG" id="COG0445">
    <property type="taxonomic scope" value="Bacteria"/>
</dbReference>
<dbReference type="AlphaFoldDB" id="D7BES4"/>
<dbReference type="Gene3D" id="3.50.50.60">
    <property type="entry name" value="FAD/NAD(P)-binding domain"/>
    <property type="match status" value="2"/>
</dbReference>
<gene>
    <name evidence="11" type="primary">mnmG</name>
    <name evidence="11" type="synonym">gidA</name>
    <name evidence="13" type="ordered locus">Mesil_3197</name>
</gene>
<proteinExistence type="inferred from homology"/>
<protein>
    <recommendedName>
        <fullName evidence="3 11">tRNA uridine 5-carboxymethylaminomethyl modification enzyme MnmG</fullName>
    </recommendedName>
    <alternativeName>
        <fullName evidence="10 11">Glucose-inhibited division protein A</fullName>
    </alternativeName>
</protein>
<keyword evidence="8 11" id="KW-0520">NAD</keyword>
<evidence type="ECO:0000256" key="11">
    <source>
        <dbReference type="HAMAP-Rule" id="MF_00129"/>
    </source>
</evidence>
<dbReference type="GO" id="GO:0050660">
    <property type="term" value="F:flavin adenine dinucleotide binding"/>
    <property type="evidence" value="ECO:0007669"/>
    <property type="project" value="UniProtKB-UniRule"/>
</dbReference>
<dbReference type="FunFam" id="3.50.50.60:FF:000585">
    <property type="entry name" value="tRNA uridine 5-carboxymethylaminomethyl modification enzyme MnmG"/>
    <property type="match status" value="1"/>
</dbReference>
<evidence type="ECO:0000313" key="13">
    <source>
        <dbReference type="EMBL" id="ADH65020.1"/>
    </source>
</evidence>
<evidence type="ECO:0000256" key="6">
    <source>
        <dbReference type="ARBA" id="ARBA00022694"/>
    </source>
</evidence>
<dbReference type="OrthoDB" id="9815560at2"/>